<comment type="caution">
    <text evidence="1">The sequence shown here is derived from an EMBL/GenBank/DDBJ whole genome shotgun (WGS) entry which is preliminary data.</text>
</comment>
<sequence>MNKWLASTFLAVGAAAVSYYLGDEENRVKAKQWYNRAKAWALNETEDETYEEYMTEKVGHSHPEDIQDNTMVDEGAQFSVNYYNEKYKKH</sequence>
<dbReference type="OrthoDB" id="2390014at2"/>
<dbReference type="AlphaFoldDB" id="A0A1H9VFQ2"/>
<dbReference type="Proteomes" id="UP000199318">
    <property type="component" value="Unassembled WGS sequence"/>
</dbReference>
<proteinExistence type="predicted"/>
<dbReference type="EMBL" id="FOGV01000020">
    <property type="protein sequence ID" value="SES20408.1"/>
    <property type="molecule type" value="Genomic_DNA"/>
</dbReference>
<dbReference type="RefSeq" id="WP_093073752.1">
    <property type="nucleotide sequence ID" value="NZ_BJVE01000034.1"/>
</dbReference>
<evidence type="ECO:0000313" key="1">
    <source>
        <dbReference type="EMBL" id="SES20408.1"/>
    </source>
</evidence>
<dbReference type="STRING" id="1464123.SAMN05444126_12037"/>
<protein>
    <submittedName>
        <fullName evidence="1">Uncharacterized protein</fullName>
    </submittedName>
</protein>
<keyword evidence="2" id="KW-1185">Reference proteome</keyword>
<accession>A0A1H9VFQ2</accession>
<name>A0A1H9VFQ2_9BACI</name>
<gene>
    <name evidence="1" type="ORF">SAMN05444126_12037</name>
</gene>
<organism evidence="1 2">
    <name type="scientific">Salisediminibacterium halotolerans</name>
    <dbReference type="NCBI Taxonomy" id="517425"/>
    <lineage>
        <taxon>Bacteria</taxon>
        <taxon>Bacillati</taxon>
        <taxon>Bacillota</taxon>
        <taxon>Bacilli</taxon>
        <taxon>Bacillales</taxon>
        <taxon>Bacillaceae</taxon>
        <taxon>Salisediminibacterium</taxon>
    </lineage>
</organism>
<reference evidence="2" key="1">
    <citation type="submission" date="2016-10" db="EMBL/GenBank/DDBJ databases">
        <authorList>
            <person name="de Groot N.N."/>
        </authorList>
    </citation>
    <scope>NUCLEOTIDE SEQUENCE [LARGE SCALE GENOMIC DNA]</scope>
    <source>
        <strain evidence="2">10nlg</strain>
    </source>
</reference>
<evidence type="ECO:0000313" key="2">
    <source>
        <dbReference type="Proteomes" id="UP000199318"/>
    </source>
</evidence>